<keyword evidence="8" id="KW-1185">Reference proteome</keyword>
<dbReference type="PANTHER" id="PTHR43649">
    <property type="entry name" value="ARABINOSE-BINDING PROTEIN-RELATED"/>
    <property type="match status" value="1"/>
</dbReference>
<dbReference type="Pfam" id="PF01547">
    <property type="entry name" value="SBP_bac_1"/>
    <property type="match status" value="1"/>
</dbReference>
<feature type="chain" id="PRO_5038466833" evidence="6">
    <location>
        <begin position="19"/>
        <end position="409"/>
    </location>
</feature>
<dbReference type="Proteomes" id="UP000199017">
    <property type="component" value="Unassembled WGS sequence"/>
</dbReference>
<reference evidence="7 8" key="1">
    <citation type="submission" date="2016-10" db="EMBL/GenBank/DDBJ databases">
        <authorList>
            <person name="de Groot N.N."/>
        </authorList>
    </citation>
    <scope>NUCLEOTIDE SEQUENCE [LARGE SCALE GENOMIC DNA]</scope>
    <source>
        <strain evidence="8">P4B,CCM 7963,CECT 7998,DSM 25260,IBRC-M 10614,KCTC 13821</strain>
    </source>
</reference>
<name>A0A1G8HKI1_9BACI</name>
<dbReference type="InterPro" id="IPR050490">
    <property type="entry name" value="Bact_solute-bd_prot1"/>
</dbReference>
<dbReference type="EMBL" id="FNDU01000004">
    <property type="protein sequence ID" value="SDI07179.1"/>
    <property type="molecule type" value="Genomic_DNA"/>
</dbReference>
<evidence type="ECO:0000256" key="2">
    <source>
        <dbReference type="ARBA" id="ARBA00022729"/>
    </source>
</evidence>
<accession>A0A1G8HKI1</accession>
<dbReference type="PANTHER" id="PTHR43649:SF33">
    <property type="entry name" value="POLYGALACTURONAN_RHAMNOGALACTURONAN-BINDING PROTEIN YTCQ"/>
    <property type="match status" value="1"/>
</dbReference>
<evidence type="ECO:0000313" key="8">
    <source>
        <dbReference type="Proteomes" id="UP000199017"/>
    </source>
</evidence>
<dbReference type="SUPFAM" id="SSF53850">
    <property type="entry name" value="Periplasmic binding protein-like II"/>
    <property type="match status" value="1"/>
</dbReference>
<dbReference type="OrthoDB" id="9798191at2"/>
<gene>
    <name evidence="7" type="ORF">SAMN05216352_104303</name>
</gene>
<keyword evidence="4" id="KW-0564">Palmitate</keyword>
<dbReference type="RefSeq" id="WP_091583972.1">
    <property type="nucleotide sequence ID" value="NZ_FNDU01000004.1"/>
</dbReference>
<keyword evidence="3" id="KW-0472">Membrane</keyword>
<evidence type="ECO:0000256" key="5">
    <source>
        <dbReference type="ARBA" id="ARBA00023288"/>
    </source>
</evidence>
<dbReference type="STRING" id="930129.SAMN05216352_104303"/>
<dbReference type="InterPro" id="IPR006059">
    <property type="entry name" value="SBP"/>
</dbReference>
<proteinExistence type="predicted"/>
<evidence type="ECO:0000256" key="6">
    <source>
        <dbReference type="SAM" id="SignalP"/>
    </source>
</evidence>
<keyword evidence="5" id="KW-0449">Lipoprotein</keyword>
<dbReference type="AlphaFoldDB" id="A0A1G8HKI1"/>
<evidence type="ECO:0000256" key="4">
    <source>
        <dbReference type="ARBA" id="ARBA00023139"/>
    </source>
</evidence>
<dbReference type="PROSITE" id="PS51257">
    <property type="entry name" value="PROKAR_LIPOPROTEIN"/>
    <property type="match status" value="1"/>
</dbReference>
<organism evidence="7 8">
    <name type="scientific">Alteribacillus bidgolensis</name>
    <dbReference type="NCBI Taxonomy" id="930129"/>
    <lineage>
        <taxon>Bacteria</taxon>
        <taxon>Bacillati</taxon>
        <taxon>Bacillota</taxon>
        <taxon>Bacilli</taxon>
        <taxon>Bacillales</taxon>
        <taxon>Bacillaceae</taxon>
        <taxon>Alteribacillus</taxon>
    </lineage>
</organism>
<keyword evidence="1" id="KW-1003">Cell membrane</keyword>
<evidence type="ECO:0000256" key="3">
    <source>
        <dbReference type="ARBA" id="ARBA00023136"/>
    </source>
</evidence>
<dbReference type="Gene3D" id="3.40.190.10">
    <property type="entry name" value="Periplasmic binding protein-like II"/>
    <property type="match status" value="2"/>
</dbReference>
<sequence>MWKKGGFLFSFMAAMLLAACGESSGDDGQVELELFSNKVENIGTYQSLIEKFEEKHPNIKVDLYAPPEAETILRTRLVKDDMPDMLAIAGSALYGELADAGILKDYSDSGLIEDIQPAYLEMLDDLTEKEPGGTYGVPYATNANTVIYNKEKFEQLGVEPPKTWDEFIEILDKAKEEGEIPIYFTLQEAWTGMIAWNAVAGNLEPEQFAQKKNNDEASFQQDYQEVADKMLTLLEYGHDRTFGIGYDDGNNAFANGEGVIYLQGNWAVPELLEVNPDLDLGVFPMPVTNEPDENDLVSGVDVLFATLEESEHPEEAQLFIDFMLEEENMKQYTDEQAAFPALEGVYEDDPVLGGIRENFEEGRITSFPDHYYPPGIGAENLIQEFYIQKDKERFLQKMDNEWEKVERRY</sequence>
<keyword evidence="2 6" id="KW-0732">Signal</keyword>
<evidence type="ECO:0000256" key="1">
    <source>
        <dbReference type="ARBA" id="ARBA00022475"/>
    </source>
</evidence>
<evidence type="ECO:0000313" key="7">
    <source>
        <dbReference type="EMBL" id="SDI07179.1"/>
    </source>
</evidence>
<feature type="signal peptide" evidence="6">
    <location>
        <begin position="1"/>
        <end position="18"/>
    </location>
</feature>
<protein>
    <submittedName>
        <fullName evidence="7">Carbohydrate ABC transporter substrate-binding protein, CUT1 family</fullName>
    </submittedName>
</protein>